<dbReference type="AlphaFoldDB" id="A0A0N1I8I5"/>
<dbReference type="PANTHER" id="PTHR12695:SF2">
    <property type="entry name" value="GENERAL TRANSCRIPTION FACTOR IIH SUBUNIT 2-RELATED"/>
    <property type="match status" value="1"/>
</dbReference>
<keyword evidence="4" id="KW-1185">Reference proteome</keyword>
<dbReference type="FunFam" id="3.40.50.410:FF:000112">
    <property type="entry name" value="TFIIH basal transcription factor subunit"/>
    <property type="match status" value="1"/>
</dbReference>
<dbReference type="GO" id="GO:0005675">
    <property type="term" value="C:transcription factor TFIIH holo complex"/>
    <property type="evidence" value="ECO:0007669"/>
    <property type="project" value="TreeGrafter"/>
</dbReference>
<feature type="compositionally biased region" description="Basic residues" evidence="1">
    <location>
        <begin position="230"/>
        <end position="239"/>
    </location>
</feature>
<dbReference type="PANTHER" id="PTHR12695">
    <property type="entry name" value="GENERAL TRANSCRIPTION FACTOR IIH SUBUNIT 2"/>
    <property type="match status" value="1"/>
</dbReference>
<dbReference type="OrthoDB" id="284275at2759"/>
<evidence type="ECO:0000256" key="1">
    <source>
        <dbReference type="SAM" id="MobiDB-lite"/>
    </source>
</evidence>
<gene>
    <name evidence="3" type="ORF">ABL78_1680</name>
</gene>
<proteinExistence type="predicted"/>
<dbReference type="GO" id="GO:0008270">
    <property type="term" value="F:zinc ion binding"/>
    <property type="evidence" value="ECO:0007669"/>
    <property type="project" value="InterPro"/>
</dbReference>
<dbReference type="SUPFAM" id="SSF57889">
    <property type="entry name" value="Cysteine-rich domain"/>
    <property type="match status" value="1"/>
</dbReference>
<name>A0A0N1I8I5_LEPSE</name>
<dbReference type="SUPFAM" id="SSF53300">
    <property type="entry name" value="vWA-like"/>
    <property type="match status" value="1"/>
</dbReference>
<dbReference type="EMBL" id="LJSK01000029">
    <property type="protein sequence ID" value="KPI89188.1"/>
    <property type="molecule type" value="Genomic_DNA"/>
</dbReference>
<dbReference type="SMART" id="SM01047">
    <property type="entry name" value="C1_4"/>
    <property type="match status" value="1"/>
</dbReference>
<dbReference type="InterPro" id="IPR046349">
    <property type="entry name" value="C1-like_sf"/>
</dbReference>
<feature type="region of interest" description="Disordered" evidence="1">
    <location>
        <begin position="222"/>
        <end position="260"/>
    </location>
</feature>
<dbReference type="InterPro" id="IPR036465">
    <property type="entry name" value="vWFA_dom_sf"/>
</dbReference>
<evidence type="ECO:0000313" key="3">
    <source>
        <dbReference type="EMBL" id="KPI89188.1"/>
    </source>
</evidence>
<dbReference type="InterPro" id="IPR004595">
    <property type="entry name" value="TFIIH_C1-like_dom"/>
</dbReference>
<feature type="compositionally biased region" description="Low complexity" evidence="1">
    <location>
        <begin position="283"/>
        <end position="298"/>
    </location>
</feature>
<evidence type="ECO:0000313" key="4">
    <source>
        <dbReference type="Proteomes" id="UP000038009"/>
    </source>
</evidence>
<feature type="compositionally biased region" description="Acidic residues" evidence="1">
    <location>
        <begin position="249"/>
        <end position="259"/>
    </location>
</feature>
<dbReference type="GO" id="GO:0006289">
    <property type="term" value="P:nucleotide-excision repair"/>
    <property type="evidence" value="ECO:0007669"/>
    <property type="project" value="TreeGrafter"/>
</dbReference>
<dbReference type="Pfam" id="PF04056">
    <property type="entry name" value="Ssl1"/>
    <property type="match status" value="2"/>
</dbReference>
<dbReference type="InterPro" id="IPR007198">
    <property type="entry name" value="Ssl1-like"/>
</dbReference>
<reference evidence="3 4" key="1">
    <citation type="journal article" date="2015" name="PLoS Pathog.">
        <title>Leptomonas seymouri: Adaptations to the Dixenous Life Cycle Analyzed by Genome Sequencing, Transcriptome Profiling and Co-infection with Leishmania donovani.</title>
        <authorList>
            <person name="Kraeva N."/>
            <person name="Butenko A."/>
            <person name="Hlavacova J."/>
            <person name="Kostygov A."/>
            <person name="Myskova J."/>
            <person name="Grybchuk D."/>
            <person name="Lestinova T."/>
            <person name="Votypka J."/>
            <person name="Volf P."/>
            <person name="Opperdoes F."/>
            <person name="Flegontov P."/>
            <person name="Lukes J."/>
            <person name="Yurchenko V."/>
        </authorList>
    </citation>
    <scope>NUCLEOTIDE SEQUENCE [LARGE SCALE GENOMIC DNA]</scope>
    <source>
        <strain evidence="3 4">ATCC 30220</strain>
    </source>
</reference>
<evidence type="ECO:0000259" key="2">
    <source>
        <dbReference type="SMART" id="SM01047"/>
    </source>
</evidence>
<protein>
    <recommendedName>
        <fullName evidence="2">TFIIH C1-like domain-containing protein</fullName>
    </recommendedName>
</protein>
<dbReference type="Gene3D" id="3.40.50.410">
    <property type="entry name" value="von Willebrand factor, type A domain"/>
    <property type="match status" value="1"/>
</dbReference>
<feature type="domain" description="TFIIH C1-like" evidence="2">
    <location>
        <begin position="392"/>
        <end position="455"/>
    </location>
</feature>
<dbReference type="Proteomes" id="UP000038009">
    <property type="component" value="Unassembled WGS sequence"/>
</dbReference>
<feature type="region of interest" description="Disordered" evidence="1">
    <location>
        <begin position="275"/>
        <end position="299"/>
    </location>
</feature>
<sequence length="457" mass="48940">MLRTVLLIDGSETMNSSSDYLPNYLLAMRPPLLRIVERYLDSTPLASLGIVVMRDGISHRLLPCTTSRNEVVDVLERDVFLHGGSGSMSLENGLRMTMSELVDMRKVAALAASKSSPSKVSGVAAAAALAAKNQRAVWKGSATQLNVLLVSASVTLIDPTDVFNVVNLMAALSVRINVLSLVGAVHVFDLCAMETGGKLYCPMNYDHLLRIADELATAHRAHTRMAANRKGQRPHRGKRVWSSTSGEQDGGEDGEDEDADAPHLIPIGCPVYLKAPPPPPPSQQMQQQSSNAQPSATADADPSYYLACPQCHLVQMSVPVTCPMCRLLLCSAPMLYSTYVSHNSLVPAAKRLRVVRGVKRLSAHEGGRGETLAADGTSPAEMVNDAEDAPIRCALCMTRIPADEARTAAAPSSAVGSGSSEDAWVWQCSSCASYRCNACNDFVLKTLGLCPHCLALR</sequence>
<dbReference type="OMA" id="WKGSATQ"/>
<organism evidence="3 4">
    <name type="scientific">Leptomonas seymouri</name>
    <dbReference type="NCBI Taxonomy" id="5684"/>
    <lineage>
        <taxon>Eukaryota</taxon>
        <taxon>Discoba</taxon>
        <taxon>Euglenozoa</taxon>
        <taxon>Kinetoplastea</taxon>
        <taxon>Metakinetoplastina</taxon>
        <taxon>Trypanosomatida</taxon>
        <taxon>Trypanosomatidae</taxon>
        <taxon>Leishmaniinae</taxon>
        <taxon>Leptomonas</taxon>
    </lineage>
</organism>
<accession>A0A0N1I8I5</accession>
<dbReference type="GO" id="GO:0006357">
    <property type="term" value="P:regulation of transcription by RNA polymerase II"/>
    <property type="evidence" value="ECO:0007669"/>
    <property type="project" value="TreeGrafter"/>
</dbReference>
<comment type="caution">
    <text evidence="3">The sequence shown here is derived from an EMBL/GenBank/DDBJ whole genome shotgun (WGS) entry which is preliminary data.</text>
</comment>
<dbReference type="VEuPathDB" id="TriTrypDB:Lsey_0029_0080"/>